<keyword evidence="1" id="KW-1133">Transmembrane helix</keyword>
<accession>A0A1B3XRB6</accession>
<organism evidence="2 3">
    <name type="scientific">Peribacillus muralis</name>
    <dbReference type="NCBI Taxonomy" id="264697"/>
    <lineage>
        <taxon>Bacteria</taxon>
        <taxon>Bacillati</taxon>
        <taxon>Bacillota</taxon>
        <taxon>Bacilli</taxon>
        <taxon>Bacillales</taxon>
        <taxon>Bacillaceae</taxon>
        <taxon>Peribacillus</taxon>
    </lineage>
</organism>
<protein>
    <submittedName>
        <fullName evidence="2">YqzM family protein</fullName>
    </submittedName>
</protein>
<keyword evidence="1" id="KW-0812">Transmembrane</keyword>
<dbReference type="AlphaFoldDB" id="A0A1B3XRB6"/>
<dbReference type="Pfam" id="PF14141">
    <property type="entry name" value="YqzM"/>
    <property type="match status" value="1"/>
</dbReference>
<keyword evidence="3" id="KW-1185">Reference proteome</keyword>
<gene>
    <name evidence="2" type="ORF">ABE28_015560</name>
</gene>
<dbReference type="RefSeq" id="WP_034308559.1">
    <property type="nucleotide sequence ID" value="NZ_CP017080.1"/>
</dbReference>
<evidence type="ECO:0000313" key="2">
    <source>
        <dbReference type="EMBL" id="AOH55778.1"/>
    </source>
</evidence>
<proteinExistence type="predicted"/>
<dbReference type="Proteomes" id="UP000077926">
    <property type="component" value="Chromosome"/>
</dbReference>
<evidence type="ECO:0000256" key="1">
    <source>
        <dbReference type="SAM" id="Phobius"/>
    </source>
</evidence>
<sequence>MNEFEKNVQSKTDDVADSAIGFIGSFVFFAAMFTIAVVIKAVGS</sequence>
<evidence type="ECO:0000313" key="3">
    <source>
        <dbReference type="Proteomes" id="UP000077926"/>
    </source>
</evidence>
<reference evidence="2 3" key="1">
    <citation type="submission" date="2016-08" db="EMBL/GenBank/DDBJ databases">
        <title>Complete genome sequence of Bacillus muralis G25-68, a strain with toxicity to nematodes.</title>
        <authorList>
            <person name="Zheng Z."/>
        </authorList>
    </citation>
    <scope>NUCLEOTIDE SEQUENCE [LARGE SCALE GENOMIC DNA]</scope>
    <source>
        <strain evidence="2 3">G25-68</strain>
    </source>
</reference>
<dbReference type="EMBL" id="CP017080">
    <property type="protein sequence ID" value="AOH55778.1"/>
    <property type="molecule type" value="Genomic_DNA"/>
</dbReference>
<dbReference type="InterPro" id="IPR025416">
    <property type="entry name" value="YqzM"/>
</dbReference>
<dbReference type="KEGG" id="bmur:ABE28_015560"/>
<dbReference type="GeneID" id="72369717"/>
<name>A0A1B3XRB6_9BACI</name>
<keyword evidence="1" id="KW-0472">Membrane</keyword>
<feature type="transmembrane region" description="Helical" evidence="1">
    <location>
        <begin position="20"/>
        <end position="42"/>
    </location>
</feature>
<dbReference type="OrthoDB" id="2679928at2"/>